<dbReference type="GO" id="GO:0006401">
    <property type="term" value="P:RNA catabolic process"/>
    <property type="evidence" value="ECO:0007669"/>
    <property type="project" value="TreeGrafter"/>
</dbReference>
<evidence type="ECO:0000313" key="4">
    <source>
        <dbReference type="Proteomes" id="UP000237347"/>
    </source>
</evidence>
<dbReference type="Gene3D" id="3.90.730.10">
    <property type="entry name" value="Ribonuclease T2-like"/>
    <property type="match status" value="1"/>
</dbReference>
<comment type="caution">
    <text evidence="3">The sequence shown here is derived from an EMBL/GenBank/DDBJ whole genome shotgun (WGS) entry which is preliminary data.</text>
</comment>
<dbReference type="Pfam" id="PF00445">
    <property type="entry name" value="Ribonuclease_T2"/>
    <property type="match status" value="1"/>
</dbReference>
<dbReference type="PANTHER" id="PTHR11240">
    <property type="entry name" value="RIBONUCLEASE T2"/>
    <property type="match status" value="1"/>
</dbReference>
<protein>
    <submittedName>
        <fullName evidence="3">Ribonuclease 1</fullName>
    </submittedName>
</protein>
<dbReference type="GO" id="GO:0005576">
    <property type="term" value="C:extracellular region"/>
    <property type="evidence" value="ECO:0007669"/>
    <property type="project" value="TreeGrafter"/>
</dbReference>
<dbReference type="InterPro" id="IPR001568">
    <property type="entry name" value="RNase_T2-like"/>
</dbReference>
<dbReference type="AlphaFoldDB" id="A0AAW0IGF1"/>
<reference evidence="3 4" key="1">
    <citation type="journal article" date="2018" name="Sci. Data">
        <title>The draft genome sequence of cork oak.</title>
        <authorList>
            <person name="Ramos A.M."/>
            <person name="Usie A."/>
            <person name="Barbosa P."/>
            <person name="Barros P.M."/>
            <person name="Capote T."/>
            <person name="Chaves I."/>
            <person name="Simoes F."/>
            <person name="Abreu I."/>
            <person name="Carrasquinho I."/>
            <person name="Faro C."/>
            <person name="Guimaraes J.B."/>
            <person name="Mendonca D."/>
            <person name="Nobrega F."/>
            <person name="Rodrigues L."/>
            <person name="Saibo N.J.M."/>
            <person name="Varela M.C."/>
            <person name="Egas C."/>
            <person name="Matos J."/>
            <person name="Miguel C.M."/>
            <person name="Oliveira M.M."/>
            <person name="Ricardo C.P."/>
            <person name="Goncalves S."/>
        </authorList>
    </citation>
    <scope>NUCLEOTIDE SEQUENCE [LARGE SCALE GENOMIC DNA]</scope>
    <source>
        <strain evidence="4">cv. HL8</strain>
    </source>
</reference>
<dbReference type="InterPro" id="IPR036430">
    <property type="entry name" value="RNase_T2-like_sf"/>
</dbReference>
<dbReference type="GO" id="GO:0033897">
    <property type="term" value="F:ribonuclease T2 activity"/>
    <property type="evidence" value="ECO:0007669"/>
    <property type="project" value="InterPro"/>
</dbReference>
<dbReference type="Proteomes" id="UP000237347">
    <property type="component" value="Unassembled WGS sequence"/>
</dbReference>
<dbReference type="PANTHER" id="PTHR11240:SF72">
    <property type="entry name" value="RIBONUCLEASE 1"/>
    <property type="match status" value="1"/>
</dbReference>
<gene>
    <name evidence="3" type="primary">RNS1_5</name>
    <name evidence="3" type="ORF">CFP56_005395</name>
</gene>
<evidence type="ECO:0000256" key="1">
    <source>
        <dbReference type="ARBA" id="ARBA00007469"/>
    </source>
</evidence>
<accession>A0AAW0IGF1</accession>
<dbReference type="SUPFAM" id="SSF55895">
    <property type="entry name" value="Ribonuclease Rh-like"/>
    <property type="match status" value="1"/>
</dbReference>
<evidence type="ECO:0000313" key="3">
    <source>
        <dbReference type="EMBL" id="KAK7813352.1"/>
    </source>
</evidence>
<evidence type="ECO:0000256" key="2">
    <source>
        <dbReference type="RuleBase" id="RU004328"/>
    </source>
</evidence>
<keyword evidence="4" id="KW-1185">Reference proteome</keyword>
<proteinExistence type="inferred from homology"/>
<sequence length="114" mass="12473">MSGRHVTCSESILNQHEYFQVALNLKDKVDLLQILESARIHPDGSSYSLSSISDAVKGAIGYALGIECNVDALGKSQFYQIYLCVDTSGSNLIKCPVLPKEGCAKFIFELMIRG</sequence>
<name>A0AAW0IGF1_QUESU</name>
<organism evidence="3 4">
    <name type="scientific">Quercus suber</name>
    <name type="common">Cork oak</name>
    <dbReference type="NCBI Taxonomy" id="58331"/>
    <lineage>
        <taxon>Eukaryota</taxon>
        <taxon>Viridiplantae</taxon>
        <taxon>Streptophyta</taxon>
        <taxon>Embryophyta</taxon>
        <taxon>Tracheophyta</taxon>
        <taxon>Spermatophyta</taxon>
        <taxon>Magnoliopsida</taxon>
        <taxon>eudicotyledons</taxon>
        <taxon>Gunneridae</taxon>
        <taxon>Pentapetalae</taxon>
        <taxon>rosids</taxon>
        <taxon>fabids</taxon>
        <taxon>Fagales</taxon>
        <taxon>Fagaceae</taxon>
        <taxon>Quercus</taxon>
    </lineage>
</organism>
<dbReference type="EMBL" id="PKMF04001264">
    <property type="protein sequence ID" value="KAK7813352.1"/>
    <property type="molecule type" value="Genomic_DNA"/>
</dbReference>
<comment type="similarity">
    <text evidence="1 2">Belongs to the RNase T2 family.</text>
</comment>
<dbReference type="GO" id="GO:0003723">
    <property type="term" value="F:RNA binding"/>
    <property type="evidence" value="ECO:0007669"/>
    <property type="project" value="InterPro"/>
</dbReference>